<accession>A0A843WJE0</accession>
<evidence type="ECO:0000256" key="1">
    <source>
        <dbReference type="SAM" id="MobiDB-lite"/>
    </source>
</evidence>
<keyword evidence="3" id="KW-1185">Reference proteome</keyword>
<sequence length="358" mass="40365">MANTLQSIQDGFFWHRNGRNDIVWHDIPWGNVCQPKEAGSLGIRNIRPIVAREDSWTWGCEKLGRFSIRSAYHMIVGRPDLGSQEPPQDIPALYCLCGEEEDLDHLFSLLATMLKGVMGIDRTMYSASHSFIKGWNRTTGDPSSREIGSVPHQVRDAKIKFLSGLKQDTEEEKLAWKELSSSLKLDYPKYTPLLAKILDGLVSRSAGDDKIKHNQETINAANEVIDSIDKEELARYFSVKYDPEDDEAEKNKKKMELTRDQLVEALYQKGLALAEIESFKVAKPMGASAPGDKDSEKETKKGTPELGEKDLFEANFKEIKKWVDVKSSKHGLLSVIRERHGGRLGTALKWRGYDAPVC</sequence>
<gene>
    <name evidence="2" type="ORF">Taro_039605</name>
</gene>
<feature type="region of interest" description="Disordered" evidence="1">
    <location>
        <begin position="284"/>
        <end position="306"/>
    </location>
</feature>
<dbReference type="InterPro" id="IPR046939">
    <property type="entry name" value="TPPII_C_sf"/>
</dbReference>
<feature type="compositionally biased region" description="Basic and acidic residues" evidence="1">
    <location>
        <begin position="291"/>
        <end position="306"/>
    </location>
</feature>
<dbReference type="Proteomes" id="UP000652761">
    <property type="component" value="Unassembled WGS sequence"/>
</dbReference>
<dbReference type="EMBL" id="NMUH01003708">
    <property type="protein sequence ID" value="MQM06778.1"/>
    <property type="molecule type" value="Genomic_DNA"/>
</dbReference>
<comment type="caution">
    <text evidence="2">The sequence shown here is derived from an EMBL/GenBank/DDBJ whole genome shotgun (WGS) entry which is preliminary data.</text>
</comment>
<dbReference type="AlphaFoldDB" id="A0A843WJE0"/>
<organism evidence="2 3">
    <name type="scientific">Colocasia esculenta</name>
    <name type="common">Wild taro</name>
    <name type="synonym">Arum esculentum</name>
    <dbReference type="NCBI Taxonomy" id="4460"/>
    <lineage>
        <taxon>Eukaryota</taxon>
        <taxon>Viridiplantae</taxon>
        <taxon>Streptophyta</taxon>
        <taxon>Embryophyta</taxon>
        <taxon>Tracheophyta</taxon>
        <taxon>Spermatophyta</taxon>
        <taxon>Magnoliopsida</taxon>
        <taxon>Liliopsida</taxon>
        <taxon>Araceae</taxon>
        <taxon>Aroideae</taxon>
        <taxon>Colocasieae</taxon>
        <taxon>Colocasia</taxon>
    </lineage>
</organism>
<reference evidence="2" key="1">
    <citation type="submission" date="2017-07" db="EMBL/GenBank/DDBJ databases">
        <title>Taro Niue Genome Assembly and Annotation.</title>
        <authorList>
            <person name="Atibalentja N."/>
            <person name="Keating K."/>
            <person name="Fields C.J."/>
        </authorList>
    </citation>
    <scope>NUCLEOTIDE SEQUENCE</scope>
    <source>
        <strain evidence="2">Niue_2</strain>
        <tissue evidence="2">Leaf</tissue>
    </source>
</reference>
<name>A0A843WJE0_COLES</name>
<protein>
    <submittedName>
        <fullName evidence="2">Uncharacterized protein</fullName>
    </submittedName>
</protein>
<evidence type="ECO:0000313" key="2">
    <source>
        <dbReference type="EMBL" id="MQM06778.1"/>
    </source>
</evidence>
<evidence type="ECO:0000313" key="3">
    <source>
        <dbReference type="Proteomes" id="UP000652761"/>
    </source>
</evidence>
<dbReference type="OrthoDB" id="10256524at2759"/>
<proteinExistence type="predicted"/>
<dbReference type="Gene3D" id="1.25.40.710">
    <property type="match status" value="1"/>
</dbReference>